<feature type="domain" description="BED-type" evidence="5">
    <location>
        <begin position="84"/>
        <end position="137"/>
    </location>
</feature>
<dbReference type="InterPro" id="IPR006597">
    <property type="entry name" value="Sel1-like"/>
</dbReference>
<keyword evidence="3" id="KW-0862">Zinc</keyword>
<protein>
    <recommendedName>
        <fullName evidence="5">BED-type domain-containing protein</fullName>
    </recommendedName>
</protein>
<gene>
    <name evidence="6" type="ORF">RclHR1_00320001</name>
</gene>
<accession>A0A2Z6S1Z6</accession>
<evidence type="ECO:0000256" key="4">
    <source>
        <dbReference type="PROSITE-ProRule" id="PRU00027"/>
    </source>
</evidence>
<keyword evidence="7" id="KW-1185">Reference proteome</keyword>
<dbReference type="PROSITE" id="PS50808">
    <property type="entry name" value="ZF_BED"/>
    <property type="match status" value="2"/>
</dbReference>
<dbReference type="InterPro" id="IPR052945">
    <property type="entry name" value="Mitotic_Regulator"/>
</dbReference>
<dbReference type="GO" id="GO:0003677">
    <property type="term" value="F:DNA binding"/>
    <property type="evidence" value="ECO:0007669"/>
    <property type="project" value="InterPro"/>
</dbReference>
<organism evidence="6 7">
    <name type="scientific">Rhizophagus clarus</name>
    <dbReference type="NCBI Taxonomy" id="94130"/>
    <lineage>
        <taxon>Eukaryota</taxon>
        <taxon>Fungi</taxon>
        <taxon>Fungi incertae sedis</taxon>
        <taxon>Mucoromycota</taxon>
        <taxon>Glomeromycotina</taxon>
        <taxon>Glomeromycetes</taxon>
        <taxon>Glomerales</taxon>
        <taxon>Glomeraceae</taxon>
        <taxon>Rhizophagus</taxon>
    </lineage>
</organism>
<dbReference type="GO" id="GO:0008270">
    <property type="term" value="F:zinc ion binding"/>
    <property type="evidence" value="ECO:0007669"/>
    <property type="project" value="UniProtKB-KW"/>
</dbReference>
<evidence type="ECO:0000259" key="5">
    <source>
        <dbReference type="PROSITE" id="PS50808"/>
    </source>
</evidence>
<comment type="caution">
    <text evidence="6">The sequence shown here is derived from an EMBL/GenBank/DDBJ whole genome shotgun (WGS) entry which is preliminary data.</text>
</comment>
<evidence type="ECO:0000256" key="3">
    <source>
        <dbReference type="ARBA" id="ARBA00022833"/>
    </source>
</evidence>
<dbReference type="SUPFAM" id="SSF81901">
    <property type="entry name" value="HCP-like"/>
    <property type="match status" value="1"/>
</dbReference>
<sequence length="419" mass="48045">MIRKERKKRPVWNHFNSLSRSDVSHPHVQCIYCSKEFQRAIPERMQVHLDKKCPNAPNNAKSQSSQLNITTSVITNNINDEIARKKGPIWENFYIIDKYEDSHPNVQCKFCFKEFKRAVPQRMKTHIEKCSKAPNNAKSKYNQNISKINNIKDCISEAEQKSLEFLLAKALSSAEIHFSFVDNPSVIEFFNHLKPSFKLPNGEEIKIQMSQFHNNSSSMNGIEYYDHGMGNEITIFEEASENNLDSMYNLGSFELYKKAAEKGNLDSINYLGYCYQNGIGTEKNKIKAFELYKKAAEKGNIKSIYNLGCCYEDGIGTEKNEIKAFELYKKAAEKGDLNSIFNLGHCYENGIGIEKNEIEAFELYKKAAEKGHIDSIYKVGMCYRYGIGTETNVIKSFEYYNRAAENNGIVSQKIQPKAQ</sequence>
<dbReference type="PANTHER" id="PTHR43628:SF1">
    <property type="entry name" value="CHITIN SYNTHASE REGULATORY FACTOR 2-RELATED"/>
    <property type="match status" value="1"/>
</dbReference>
<evidence type="ECO:0000313" key="6">
    <source>
        <dbReference type="EMBL" id="GBB98306.1"/>
    </source>
</evidence>
<evidence type="ECO:0000256" key="2">
    <source>
        <dbReference type="ARBA" id="ARBA00022771"/>
    </source>
</evidence>
<dbReference type="PANTHER" id="PTHR43628">
    <property type="entry name" value="ACTIVATOR OF C KINASE PROTEIN 1-RELATED"/>
    <property type="match status" value="1"/>
</dbReference>
<feature type="domain" description="BED-type" evidence="5">
    <location>
        <begin position="6"/>
        <end position="60"/>
    </location>
</feature>
<dbReference type="Proteomes" id="UP000247702">
    <property type="component" value="Unassembled WGS sequence"/>
</dbReference>
<proteinExistence type="predicted"/>
<dbReference type="AlphaFoldDB" id="A0A2Z6S1Z6"/>
<dbReference type="SMART" id="SM00671">
    <property type="entry name" value="SEL1"/>
    <property type="match status" value="5"/>
</dbReference>
<name>A0A2Z6S1Z6_9GLOM</name>
<keyword evidence="1" id="KW-0479">Metal-binding</keyword>
<dbReference type="Gene3D" id="1.25.40.10">
    <property type="entry name" value="Tetratricopeptide repeat domain"/>
    <property type="match status" value="1"/>
</dbReference>
<dbReference type="STRING" id="94130.A0A2Z6S1Z6"/>
<dbReference type="InterPro" id="IPR003656">
    <property type="entry name" value="Znf_BED"/>
</dbReference>
<dbReference type="EMBL" id="BEXD01002446">
    <property type="protein sequence ID" value="GBB98306.1"/>
    <property type="molecule type" value="Genomic_DNA"/>
</dbReference>
<evidence type="ECO:0000313" key="7">
    <source>
        <dbReference type="Proteomes" id="UP000247702"/>
    </source>
</evidence>
<reference evidence="6 7" key="1">
    <citation type="submission" date="2017-11" db="EMBL/GenBank/DDBJ databases">
        <title>The genome of Rhizophagus clarus HR1 reveals common genetic basis of auxotrophy among arbuscular mycorrhizal fungi.</title>
        <authorList>
            <person name="Kobayashi Y."/>
        </authorList>
    </citation>
    <scope>NUCLEOTIDE SEQUENCE [LARGE SCALE GENOMIC DNA]</scope>
    <source>
        <strain evidence="6 7">HR1</strain>
    </source>
</reference>
<dbReference type="InterPro" id="IPR011990">
    <property type="entry name" value="TPR-like_helical_dom_sf"/>
</dbReference>
<evidence type="ECO:0000256" key="1">
    <source>
        <dbReference type="ARBA" id="ARBA00022723"/>
    </source>
</evidence>
<dbReference type="Pfam" id="PF08238">
    <property type="entry name" value="Sel1"/>
    <property type="match status" value="5"/>
</dbReference>
<keyword evidence="2 4" id="KW-0863">Zinc-finger</keyword>